<feature type="binding site" evidence="8">
    <location>
        <position position="527"/>
    </location>
    <ligand>
        <name>substrate</name>
    </ligand>
</feature>
<dbReference type="InterPro" id="IPR031705">
    <property type="entry name" value="Glyco_hydro_36_C"/>
</dbReference>
<dbReference type="AlphaFoldDB" id="A0A4V5SRC6"/>
<dbReference type="Pfam" id="PF02065">
    <property type="entry name" value="Melibiase"/>
    <property type="match status" value="1"/>
</dbReference>
<feature type="domain" description="Glycosyl hydrolase family 36 C-terminal" evidence="9">
    <location>
        <begin position="651"/>
        <end position="753"/>
    </location>
</feature>
<dbReference type="Gene3D" id="3.20.20.70">
    <property type="entry name" value="Aldolase class I"/>
    <property type="match status" value="1"/>
</dbReference>
<sequence>MNIHVDETLGLFHLQSKDCSYIIQLVEGYPAHVYWGARLHHDKSLASILELRERCSFSPNPVPSNRTLSLDTLPQEYPQYGTSDFRQPAYQVALAEGTRITELKYSGYRIVPGKPKLEGLPAVYTESDDEAATLFLMLEDKYSGLKTTLLYTVFANHSAIARSTLFDNKGSAVMNIEQAMSASVDFADSNYQALYLSGAWVRERHIQRRDLGPGAIRLESRRGSSSHQMNPFLALLRPDATEDRGDVYGFSLVYSSNFVAQAEVEQFNQTRVSIGINPFDFSWRLEPGQSFQTPEAVLVFSEEGLGGMSRTYHRLYRTRLSRGAYRDKERPILVNNWEATYFNFDADKIEAIAKEAGPLGIELFVLDDGWFGKRDNDDNSLGDWFENSRKLPGGLADLAKRVNEQGLQFGLWVEPEMVSPDSELYRKHPDWCLHAEGRRRTEGRSQLVLDLSRKEVCDYLYDTLSSVFSIAPITYVKWDMNRNMTEIASATASSERQKETAHRYMLGLYDLLERLTSRFPDILFESCSGGGGRFDPGMLYYMPQTWTSDDTDAVERLAIQYGTSIVYPASTMGAHVSSVPNHQVGRMTSLAMRGDVAMSGNFGYELDLTAFTKEEKELAAKQIAQYKEIRSLVQQGNMYRLLSPFEGRGDTAWMFVSEDQSEAFAAYFRVLAEPNGPILRLTLKGLDPEKKYKIEAGAAGNAADHTGNTLAEDGGSPFHEAFGGEIFGGDRLMKIGLVVSDLSGDFVSSTFRLKAIPCG</sequence>
<feature type="active site" description="Nucleophile" evidence="7">
    <location>
        <position position="479"/>
    </location>
</feature>
<feature type="active site" description="Proton donor" evidence="7">
    <location>
        <position position="549"/>
    </location>
</feature>
<organism evidence="11 12">
    <name type="scientific">Paenibacillus terrae</name>
    <dbReference type="NCBI Taxonomy" id="159743"/>
    <lineage>
        <taxon>Bacteria</taxon>
        <taxon>Bacillati</taxon>
        <taxon>Bacillota</taxon>
        <taxon>Bacilli</taxon>
        <taxon>Bacillales</taxon>
        <taxon>Paenibacillaceae</taxon>
        <taxon>Paenibacillus</taxon>
    </lineage>
</organism>
<dbReference type="Pfam" id="PF16874">
    <property type="entry name" value="Glyco_hydro_36C"/>
    <property type="match status" value="1"/>
</dbReference>
<evidence type="ECO:0000256" key="8">
    <source>
        <dbReference type="PIRSR" id="PIRSR005536-2"/>
    </source>
</evidence>
<dbReference type="Gene3D" id="2.60.40.1180">
    <property type="entry name" value="Golgi alpha-mannosidase II"/>
    <property type="match status" value="1"/>
</dbReference>
<dbReference type="Proteomes" id="UP000308114">
    <property type="component" value="Unassembled WGS sequence"/>
</dbReference>
<dbReference type="InterPro" id="IPR038417">
    <property type="entry name" value="Alpga-gal_N_sf"/>
</dbReference>
<proteinExistence type="inferred from homology"/>
<comment type="caution">
    <text evidence="11">The sequence shown here is derived from an EMBL/GenBank/DDBJ whole genome shotgun (WGS) entry which is preliminary data.</text>
</comment>
<dbReference type="Pfam" id="PF16875">
    <property type="entry name" value="Glyco_hydro_36N"/>
    <property type="match status" value="1"/>
</dbReference>
<dbReference type="InterPro" id="IPR002252">
    <property type="entry name" value="Glyco_hydro_36"/>
</dbReference>
<dbReference type="InterPro" id="IPR031704">
    <property type="entry name" value="Glyco_hydro_36_N"/>
</dbReference>
<dbReference type="InterPro" id="IPR000111">
    <property type="entry name" value="Glyco_hydro_27/36_CS"/>
</dbReference>
<dbReference type="PANTHER" id="PTHR43053">
    <property type="entry name" value="GLYCOSIDASE FAMILY 31"/>
    <property type="match status" value="1"/>
</dbReference>
<keyword evidence="4 6" id="KW-0378">Hydrolase</keyword>
<feature type="binding site" evidence="8">
    <location>
        <position position="200"/>
    </location>
    <ligand>
        <name>substrate</name>
    </ligand>
</feature>
<evidence type="ECO:0000256" key="2">
    <source>
        <dbReference type="ARBA" id="ARBA00006202"/>
    </source>
</evidence>
<evidence type="ECO:0000313" key="12">
    <source>
        <dbReference type="Proteomes" id="UP000308114"/>
    </source>
</evidence>
<dbReference type="PANTHER" id="PTHR43053:SF3">
    <property type="entry name" value="ALPHA-GALACTOSIDASE C-RELATED"/>
    <property type="match status" value="1"/>
</dbReference>
<dbReference type="FunFam" id="3.20.20.70:FF:000118">
    <property type="entry name" value="Alpha-galactosidase"/>
    <property type="match status" value="1"/>
</dbReference>
<dbReference type="Gene3D" id="2.70.98.60">
    <property type="entry name" value="alpha-galactosidase from lactobacil brevis"/>
    <property type="match status" value="1"/>
</dbReference>
<evidence type="ECO:0000259" key="9">
    <source>
        <dbReference type="Pfam" id="PF16874"/>
    </source>
</evidence>
<evidence type="ECO:0000256" key="1">
    <source>
        <dbReference type="ARBA" id="ARBA00001255"/>
    </source>
</evidence>
<name>A0A4V5SRC6_9BACL</name>
<reference evidence="11 12" key="1">
    <citation type="submission" date="2018-01" db="EMBL/GenBank/DDBJ databases">
        <title>Bacillales members from the olive rhizosphere are effective biological control agents against Verticillium dahliae.</title>
        <authorList>
            <person name="Gomez-Lama C."/>
            <person name="Legarda G."/>
            <person name="Ruano-Rosa D."/>
            <person name="Pizarro-Tobias P."/>
            <person name="Valverde-Corredor A."/>
            <person name="Niqui J.L."/>
            <person name="Trivino J.C."/>
            <person name="Roca A."/>
            <person name="Mercado-Blanco J."/>
        </authorList>
    </citation>
    <scope>NUCLEOTIDE SEQUENCE [LARGE SCALE GENOMIC DNA]</scope>
    <source>
        <strain evidence="11 12">PIC167</strain>
    </source>
</reference>
<dbReference type="SUPFAM" id="SSF51445">
    <property type="entry name" value="(Trans)glycosidases"/>
    <property type="match status" value="1"/>
</dbReference>
<dbReference type="EC" id="3.2.1.22" evidence="3 6"/>
<dbReference type="CDD" id="cd14791">
    <property type="entry name" value="GH36"/>
    <property type="match status" value="1"/>
</dbReference>
<protein>
    <recommendedName>
        <fullName evidence="3 6">Alpha-galactosidase</fullName>
        <ecNumber evidence="3 6">3.2.1.22</ecNumber>
    </recommendedName>
</protein>
<comment type="catalytic activity">
    <reaction evidence="1 6">
        <text>Hydrolysis of terminal, non-reducing alpha-D-galactose residues in alpha-D-galactosides, including galactose oligosaccharides, galactomannans and galactolipids.</text>
        <dbReference type="EC" id="3.2.1.22"/>
    </reaction>
</comment>
<evidence type="ECO:0000313" key="11">
    <source>
        <dbReference type="EMBL" id="TKH41381.1"/>
    </source>
</evidence>
<feature type="domain" description="Glycosyl hydrolase family 36 N-terminal" evidence="10">
    <location>
        <begin position="28"/>
        <end position="286"/>
    </location>
</feature>
<feature type="binding site" evidence="8">
    <location>
        <begin position="367"/>
        <end position="368"/>
    </location>
    <ligand>
        <name>substrate</name>
    </ligand>
</feature>
<feature type="binding site" evidence="8">
    <location>
        <position position="444"/>
    </location>
    <ligand>
        <name>substrate</name>
    </ligand>
</feature>
<dbReference type="RefSeq" id="WP_137063059.1">
    <property type="nucleotide sequence ID" value="NZ_PNXQ01000016.1"/>
</dbReference>
<dbReference type="PRINTS" id="PR00743">
    <property type="entry name" value="GLHYDRLASE36"/>
</dbReference>
<evidence type="ECO:0000256" key="5">
    <source>
        <dbReference type="ARBA" id="ARBA00023295"/>
    </source>
</evidence>
<accession>A0A4V5SRC6</accession>
<dbReference type="GO" id="GO:0004557">
    <property type="term" value="F:alpha-galactosidase activity"/>
    <property type="evidence" value="ECO:0007669"/>
    <property type="project" value="UniProtKB-UniRule"/>
</dbReference>
<evidence type="ECO:0000256" key="6">
    <source>
        <dbReference type="PIRNR" id="PIRNR005536"/>
    </source>
</evidence>
<dbReference type="PROSITE" id="PS00512">
    <property type="entry name" value="ALPHA_GALACTOSIDASE"/>
    <property type="match status" value="1"/>
</dbReference>
<dbReference type="EMBL" id="PNXQ01000016">
    <property type="protein sequence ID" value="TKH41381.1"/>
    <property type="molecule type" value="Genomic_DNA"/>
</dbReference>
<dbReference type="InterPro" id="IPR013785">
    <property type="entry name" value="Aldolase_TIM"/>
</dbReference>
<feature type="binding site" evidence="8">
    <location>
        <position position="549"/>
    </location>
    <ligand>
        <name>substrate</name>
    </ligand>
</feature>
<evidence type="ECO:0000256" key="7">
    <source>
        <dbReference type="PIRSR" id="PIRSR005536-1"/>
    </source>
</evidence>
<dbReference type="InterPro" id="IPR013780">
    <property type="entry name" value="Glyco_hydro_b"/>
</dbReference>
<comment type="similarity">
    <text evidence="2">Belongs to the glycosyl hydrolase 36 family.</text>
</comment>
<gene>
    <name evidence="11" type="ORF">C1I60_18500</name>
</gene>
<dbReference type="PIRSF" id="PIRSF005536">
    <property type="entry name" value="Agal"/>
    <property type="match status" value="1"/>
</dbReference>
<evidence type="ECO:0000256" key="3">
    <source>
        <dbReference type="ARBA" id="ARBA00012755"/>
    </source>
</evidence>
<dbReference type="InterPro" id="IPR017853">
    <property type="entry name" value="GH"/>
</dbReference>
<keyword evidence="5 6" id="KW-0326">Glycosidase</keyword>
<evidence type="ECO:0000256" key="4">
    <source>
        <dbReference type="ARBA" id="ARBA00022801"/>
    </source>
</evidence>
<dbReference type="InterPro" id="IPR050985">
    <property type="entry name" value="Alpha-glycosidase_related"/>
</dbReference>
<feature type="binding site" evidence="8">
    <location>
        <begin position="477"/>
        <end position="481"/>
    </location>
    <ligand>
        <name>substrate</name>
    </ligand>
</feature>
<dbReference type="GO" id="GO:0016052">
    <property type="term" value="P:carbohydrate catabolic process"/>
    <property type="evidence" value="ECO:0007669"/>
    <property type="project" value="InterPro"/>
</dbReference>
<evidence type="ECO:0000259" key="10">
    <source>
        <dbReference type="Pfam" id="PF16875"/>
    </source>
</evidence>